<evidence type="ECO:0000256" key="1">
    <source>
        <dbReference type="SAM" id="MobiDB-lite"/>
    </source>
</evidence>
<protein>
    <submittedName>
        <fullName evidence="2">Uncharacterized protein</fullName>
    </submittedName>
</protein>
<feature type="compositionally biased region" description="Low complexity" evidence="1">
    <location>
        <begin position="73"/>
        <end position="128"/>
    </location>
</feature>
<sequence>MKSDKRAKFAIFFSIAILALGLSNIAAVWTGDLISGSLPVINETDKLIALDNDNFSPASLNTVYEEKKVVEVVNDTSDANDTDSTPNNADSNTESDDTSNSNNNNNNQNSNGNGNQNTNPNNNAEPSSGGSAGQTETEE</sequence>
<dbReference type="eggNOG" id="arCOG11169">
    <property type="taxonomic scope" value="Archaea"/>
</dbReference>
<dbReference type="AlphaFoldDB" id="D3E3R5"/>
<name>D3E3R5_METRM</name>
<dbReference type="PATRIC" id="fig|634498.28.peg.1330"/>
<dbReference type="HOGENOM" id="CLU_1840602_0_0_2"/>
<proteinExistence type="predicted"/>
<evidence type="ECO:0000313" key="2">
    <source>
        <dbReference type="EMBL" id="ADC47176.1"/>
    </source>
</evidence>
<organism evidence="2 3">
    <name type="scientific">Methanobrevibacter ruminantium (strain ATCC 35063 / DSM 1093 / JCM 13430 / OCM 146 / M1)</name>
    <name type="common">Methanobacterium ruminantium</name>
    <dbReference type="NCBI Taxonomy" id="634498"/>
    <lineage>
        <taxon>Archaea</taxon>
        <taxon>Methanobacteriati</taxon>
        <taxon>Methanobacteriota</taxon>
        <taxon>Methanomada group</taxon>
        <taxon>Methanobacteria</taxon>
        <taxon>Methanobacteriales</taxon>
        <taxon>Methanobacteriaceae</taxon>
        <taxon>Methanobrevibacter</taxon>
    </lineage>
</organism>
<dbReference type="RefSeq" id="WP_012956125.1">
    <property type="nucleotide sequence ID" value="NC_013790.1"/>
</dbReference>
<dbReference type="EMBL" id="CP001719">
    <property type="protein sequence ID" value="ADC47176.1"/>
    <property type="molecule type" value="Genomic_DNA"/>
</dbReference>
<evidence type="ECO:0000313" key="3">
    <source>
        <dbReference type="Proteomes" id="UP000008680"/>
    </source>
</evidence>
<gene>
    <name evidence="2" type="ordered locus">mru_1326</name>
</gene>
<dbReference type="OrthoDB" id="384560at2157"/>
<feature type="region of interest" description="Disordered" evidence="1">
    <location>
        <begin position="73"/>
        <end position="139"/>
    </location>
</feature>
<dbReference type="GeneID" id="25394033"/>
<dbReference type="KEGG" id="mru:mru_1326"/>
<accession>D3E3R5</accession>
<dbReference type="Proteomes" id="UP000008680">
    <property type="component" value="Chromosome"/>
</dbReference>
<keyword evidence="3" id="KW-1185">Reference proteome</keyword>
<reference evidence="2 3" key="1">
    <citation type="journal article" date="2010" name="PLoS ONE">
        <title>The genome sequence of the rumen methanogen Methanobrevibacter ruminantium reveals new possibilities for controlling ruminant methane emissions.</title>
        <authorList>
            <person name="Leahy S.C."/>
            <person name="Kelly W.J."/>
            <person name="Altermann E."/>
            <person name="Ronimus R.S."/>
            <person name="Yeoman C.J."/>
            <person name="Pacheco D.M."/>
            <person name="Li D."/>
            <person name="Kong Z."/>
            <person name="McTavish S."/>
            <person name="Sang C."/>
            <person name="Lambie S.C."/>
            <person name="Janssen P.H."/>
            <person name="Dey D."/>
            <person name="Attwood G.T."/>
        </authorList>
    </citation>
    <scope>NUCLEOTIDE SEQUENCE [LARGE SCALE GENOMIC DNA]</scope>
    <source>
        <strain evidence="3">ATCC 35063 / DSM 1093 / JCM 13430 / OCM 146 / M1</strain>
    </source>
</reference>